<feature type="region of interest" description="Disordered" evidence="1">
    <location>
        <begin position="85"/>
        <end position="113"/>
    </location>
</feature>
<feature type="transmembrane region" description="Helical" evidence="2">
    <location>
        <begin position="168"/>
        <end position="187"/>
    </location>
</feature>
<dbReference type="EMBL" id="JAFJYH010000024">
    <property type="protein sequence ID" value="KAG4424165.1"/>
    <property type="molecule type" value="Genomic_DNA"/>
</dbReference>
<evidence type="ECO:0000256" key="1">
    <source>
        <dbReference type="SAM" id="MobiDB-lite"/>
    </source>
</evidence>
<keyword evidence="2" id="KW-0472">Membrane</keyword>
<comment type="caution">
    <text evidence="3">The sequence shown here is derived from an EMBL/GenBank/DDBJ whole genome shotgun (WGS) entry which is preliminary data.</text>
</comment>
<keyword evidence="4" id="KW-1185">Reference proteome</keyword>
<feature type="transmembrane region" description="Helical" evidence="2">
    <location>
        <begin position="129"/>
        <end position="148"/>
    </location>
</feature>
<protein>
    <submittedName>
        <fullName evidence="3">Uncharacterized protein</fullName>
    </submittedName>
</protein>
<proteinExistence type="predicted"/>
<dbReference type="OrthoDB" id="3561091at2759"/>
<dbReference type="Proteomes" id="UP000664132">
    <property type="component" value="Unassembled WGS sequence"/>
</dbReference>
<feature type="transmembrane region" description="Helical" evidence="2">
    <location>
        <begin position="230"/>
        <end position="257"/>
    </location>
</feature>
<reference evidence="3" key="1">
    <citation type="submission" date="2021-02" db="EMBL/GenBank/DDBJ databases">
        <title>Genome sequence Cadophora malorum strain M34.</title>
        <authorList>
            <person name="Stefanovic E."/>
            <person name="Vu D."/>
            <person name="Scully C."/>
            <person name="Dijksterhuis J."/>
            <person name="Roader J."/>
            <person name="Houbraken J."/>
        </authorList>
    </citation>
    <scope>NUCLEOTIDE SEQUENCE</scope>
    <source>
        <strain evidence="3">M34</strain>
    </source>
</reference>
<feature type="compositionally biased region" description="Low complexity" evidence="1">
    <location>
        <begin position="87"/>
        <end position="113"/>
    </location>
</feature>
<evidence type="ECO:0000313" key="3">
    <source>
        <dbReference type="EMBL" id="KAG4424165.1"/>
    </source>
</evidence>
<sequence>MDLPGRSCMHGIAPRPTAGIDESDPWPNPCTSCAAFRAVTQANDIPLSLGSKIHLSKCHCWRRQSSLSKYIVPVSHIDIRPAAKVVSSTEPPTQQTTQATQTSSSASKTISTPKSKQTLQQIRQSNASFALSCLLGLLFFTLVTHAFVRSVINSKPKHRNDNDGPVLGAIFSFIPVMGFICGILTSLEEVSTGLGGQMTVIATSAAVAGLAWAVFGIGDEAEFSAYLAWVMWPVVAAFVVVVLGTWGWVAGIVEVVADEGKGTEKDGKEKKDDYMSCKAFRFRFWICSYAVLRSRDILA</sequence>
<accession>A0A8H7WG32</accession>
<feature type="transmembrane region" description="Helical" evidence="2">
    <location>
        <begin position="199"/>
        <end position="218"/>
    </location>
</feature>
<keyword evidence="2" id="KW-1133">Transmembrane helix</keyword>
<evidence type="ECO:0000256" key="2">
    <source>
        <dbReference type="SAM" id="Phobius"/>
    </source>
</evidence>
<dbReference type="AlphaFoldDB" id="A0A8H7WG32"/>
<gene>
    <name evidence="3" type="ORF">IFR04_002719</name>
</gene>
<name>A0A8H7WG32_9HELO</name>
<keyword evidence="2" id="KW-0812">Transmembrane</keyword>
<evidence type="ECO:0000313" key="4">
    <source>
        <dbReference type="Proteomes" id="UP000664132"/>
    </source>
</evidence>
<organism evidence="3 4">
    <name type="scientific">Cadophora malorum</name>
    <dbReference type="NCBI Taxonomy" id="108018"/>
    <lineage>
        <taxon>Eukaryota</taxon>
        <taxon>Fungi</taxon>
        <taxon>Dikarya</taxon>
        <taxon>Ascomycota</taxon>
        <taxon>Pezizomycotina</taxon>
        <taxon>Leotiomycetes</taxon>
        <taxon>Helotiales</taxon>
        <taxon>Ploettnerulaceae</taxon>
        <taxon>Cadophora</taxon>
    </lineage>
</organism>